<name>A0A9D4ML47_DREPO</name>
<keyword evidence="2" id="KW-1185">Reference proteome</keyword>
<proteinExistence type="predicted"/>
<protein>
    <submittedName>
        <fullName evidence="1">Uncharacterized protein</fullName>
    </submittedName>
</protein>
<reference evidence="1" key="2">
    <citation type="submission" date="2020-11" db="EMBL/GenBank/DDBJ databases">
        <authorList>
            <person name="McCartney M.A."/>
            <person name="Auch B."/>
            <person name="Kono T."/>
            <person name="Mallez S."/>
            <person name="Becker A."/>
            <person name="Gohl D.M."/>
            <person name="Silverstein K.A.T."/>
            <person name="Koren S."/>
            <person name="Bechman K.B."/>
            <person name="Herman A."/>
            <person name="Abrahante J.E."/>
            <person name="Garbe J."/>
        </authorList>
    </citation>
    <scope>NUCLEOTIDE SEQUENCE</scope>
    <source>
        <strain evidence="1">Duluth1</strain>
        <tissue evidence="1">Whole animal</tissue>
    </source>
</reference>
<comment type="caution">
    <text evidence="1">The sequence shown here is derived from an EMBL/GenBank/DDBJ whole genome shotgun (WGS) entry which is preliminary data.</text>
</comment>
<dbReference type="Proteomes" id="UP000828390">
    <property type="component" value="Unassembled WGS sequence"/>
</dbReference>
<dbReference type="EMBL" id="JAIWYP010000001">
    <property type="protein sequence ID" value="KAH3877984.1"/>
    <property type="molecule type" value="Genomic_DNA"/>
</dbReference>
<reference evidence="1" key="1">
    <citation type="journal article" date="2019" name="bioRxiv">
        <title>The Genome of the Zebra Mussel, Dreissena polymorpha: A Resource for Invasive Species Research.</title>
        <authorList>
            <person name="McCartney M.A."/>
            <person name="Auch B."/>
            <person name="Kono T."/>
            <person name="Mallez S."/>
            <person name="Zhang Y."/>
            <person name="Obille A."/>
            <person name="Becker A."/>
            <person name="Abrahante J.E."/>
            <person name="Garbe J."/>
            <person name="Badalamenti J.P."/>
            <person name="Herman A."/>
            <person name="Mangelson H."/>
            <person name="Liachko I."/>
            <person name="Sullivan S."/>
            <person name="Sone E.D."/>
            <person name="Koren S."/>
            <person name="Silverstein K.A.T."/>
            <person name="Beckman K.B."/>
            <person name="Gohl D.M."/>
        </authorList>
    </citation>
    <scope>NUCLEOTIDE SEQUENCE</scope>
    <source>
        <strain evidence="1">Duluth1</strain>
        <tissue evidence="1">Whole animal</tissue>
    </source>
</reference>
<evidence type="ECO:0000313" key="1">
    <source>
        <dbReference type="EMBL" id="KAH3877984.1"/>
    </source>
</evidence>
<evidence type="ECO:0000313" key="2">
    <source>
        <dbReference type="Proteomes" id="UP000828390"/>
    </source>
</evidence>
<gene>
    <name evidence="1" type="ORF">DPMN_001863</name>
</gene>
<organism evidence="1 2">
    <name type="scientific">Dreissena polymorpha</name>
    <name type="common">Zebra mussel</name>
    <name type="synonym">Mytilus polymorpha</name>
    <dbReference type="NCBI Taxonomy" id="45954"/>
    <lineage>
        <taxon>Eukaryota</taxon>
        <taxon>Metazoa</taxon>
        <taxon>Spiralia</taxon>
        <taxon>Lophotrochozoa</taxon>
        <taxon>Mollusca</taxon>
        <taxon>Bivalvia</taxon>
        <taxon>Autobranchia</taxon>
        <taxon>Heteroconchia</taxon>
        <taxon>Euheterodonta</taxon>
        <taxon>Imparidentia</taxon>
        <taxon>Neoheterodontei</taxon>
        <taxon>Myida</taxon>
        <taxon>Dreissenoidea</taxon>
        <taxon>Dreissenidae</taxon>
        <taxon>Dreissena</taxon>
    </lineage>
</organism>
<accession>A0A9D4ML47</accession>
<sequence length="58" mass="6888">MNIPIDDVQELEDLAAQQQIRASRGRSLAGKWWTWAQRYGGWHRLKQRRGILEGRPTW</sequence>
<dbReference type="AlphaFoldDB" id="A0A9D4ML47"/>